<sequence length="266" mass="28369">MKKPLVKVDVVGTSSKKTKNNSRRKFIKMGGLGIAGSTFLLYGCSEEEFNPGGEVETPEPDPTPDPDPDPDPVAFDLGSGDVGILNYAYALEQLEAAFYTQVRAGDYYDGAPQDEKDIFDALYNHEVIHRDFFKAAIIAAAGEDNTLPDLEFDVSSINFDDRTSVLETAMLLEDTGVGAYNGAGDRIADETYLTLAGKIVSVEARHAAAIRSLIDPTGGYFAGDDIVDPSNGLDVARDPADVLAAAGGFITTEFTANNLPEPMTGS</sequence>
<dbReference type="RefSeq" id="WP_026934825.1">
    <property type="nucleotide sequence ID" value="NZ_LT629745.1"/>
</dbReference>
<proteinExistence type="predicted"/>
<dbReference type="AlphaFoldDB" id="A0A1H1KYJ9"/>
<feature type="compositionally biased region" description="Acidic residues" evidence="1">
    <location>
        <begin position="56"/>
        <end position="70"/>
    </location>
</feature>
<reference evidence="2 3" key="1">
    <citation type="submission" date="2016-10" db="EMBL/GenBank/DDBJ databases">
        <authorList>
            <person name="Varghese N."/>
            <person name="Submissions S."/>
        </authorList>
    </citation>
    <scope>NUCLEOTIDE SEQUENCE [LARGE SCALE GENOMIC DNA]</scope>
    <source>
        <strain evidence="2 3">Mar_2010_102</strain>
    </source>
</reference>
<protein>
    <submittedName>
        <fullName evidence="2">Ferritin-like domain-containing protein</fullName>
    </submittedName>
</protein>
<evidence type="ECO:0000313" key="3">
    <source>
        <dbReference type="Proteomes" id="UP000198858"/>
    </source>
</evidence>
<keyword evidence="3" id="KW-1185">Reference proteome</keyword>
<gene>
    <name evidence="2" type="ORF">SAMN04488552_0359</name>
</gene>
<dbReference type="InterPro" id="IPR009078">
    <property type="entry name" value="Ferritin-like_SF"/>
</dbReference>
<dbReference type="Proteomes" id="UP000198858">
    <property type="component" value="Chromosome I"/>
</dbReference>
<dbReference type="Gene3D" id="1.20.1260.10">
    <property type="match status" value="1"/>
</dbReference>
<dbReference type="Pfam" id="PF13668">
    <property type="entry name" value="Ferritin_2"/>
    <property type="match status" value="1"/>
</dbReference>
<evidence type="ECO:0000256" key="1">
    <source>
        <dbReference type="SAM" id="MobiDB-lite"/>
    </source>
</evidence>
<evidence type="ECO:0000313" key="2">
    <source>
        <dbReference type="EMBL" id="SDR67110.1"/>
    </source>
</evidence>
<name>A0A1H1KYJ9_9FLAO</name>
<accession>A0A1H1KYJ9</accession>
<feature type="region of interest" description="Disordered" evidence="1">
    <location>
        <begin position="47"/>
        <end position="72"/>
    </location>
</feature>
<dbReference type="SUPFAM" id="SSF47240">
    <property type="entry name" value="Ferritin-like"/>
    <property type="match status" value="1"/>
</dbReference>
<dbReference type="STRING" id="1250231.SAMN04488552_0359"/>
<dbReference type="InterPro" id="IPR012347">
    <property type="entry name" value="Ferritin-like"/>
</dbReference>
<organism evidence="2 3">
    <name type="scientific">Christiangramia echinicola</name>
    <dbReference type="NCBI Taxonomy" id="279359"/>
    <lineage>
        <taxon>Bacteria</taxon>
        <taxon>Pseudomonadati</taxon>
        <taxon>Bacteroidota</taxon>
        <taxon>Flavobacteriia</taxon>
        <taxon>Flavobacteriales</taxon>
        <taxon>Flavobacteriaceae</taxon>
        <taxon>Christiangramia</taxon>
    </lineage>
</organism>
<dbReference type="EMBL" id="LT629745">
    <property type="protein sequence ID" value="SDR67110.1"/>
    <property type="molecule type" value="Genomic_DNA"/>
</dbReference>